<gene>
    <name evidence="2" type="ORF">LZ480_00620</name>
</gene>
<organism evidence="2 3">
    <name type="scientific">Solibacillus palustris</name>
    <dbReference type="NCBI Taxonomy" id="2908203"/>
    <lineage>
        <taxon>Bacteria</taxon>
        <taxon>Bacillati</taxon>
        <taxon>Bacillota</taxon>
        <taxon>Bacilli</taxon>
        <taxon>Bacillales</taxon>
        <taxon>Caryophanaceae</taxon>
        <taxon>Solibacillus</taxon>
    </lineage>
</organism>
<dbReference type="RefSeq" id="WP_241367396.1">
    <property type="nucleotide sequence ID" value="NZ_JAKZFC010000001.1"/>
</dbReference>
<feature type="domain" description="General stress protein 17M-like" evidence="1">
    <location>
        <begin position="8"/>
        <end position="101"/>
    </location>
</feature>
<proteinExistence type="predicted"/>
<sequence length="207" mass="23878">MFRNEPKQTVDVVYTKQELLNKLQELRKPREMVDRNKIYIVTKNVNEFHSLSRDSQIELVTTHGICSFIKTLLTKETPIENVLRRMNLSHNDRIEYEAVIRSGGMVLVSGTDPFHEEEWTGHTLTKWITNRSNSSNIILHDVKKERVVPYEPKPQLYFLPSKGVAGDFGPADEVLASSNAEVPLRDNQRLVRDPKTRELGVYQGPHK</sequence>
<evidence type="ECO:0000313" key="2">
    <source>
        <dbReference type="EMBL" id="MCH7320374.1"/>
    </source>
</evidence>
<dbReference type="EMBL" id="JAKZFC010000001">
    <property type="protein sequence ID" value="MCH7320374.1"/>
    <property type="molecule type" value="Genomic_DNA"/>
</dbReference>
<accession>A0ABS9U7Q3</accession>
<reference evidence="2 3" key="1">
    <citation type="submission" date="2022-03" db="EMBL/GenBank/DDBJ databases">
        <authorList>
            <person name="Jo J.-H."/>
            <person name="Im W.-T."/>
        </authorList>
    </citation>
    <scope>NUCLEOTIDE SEQUENCE [LARGE SCALE GENOMIC DNA]</scope>
    <source>
        <strain evidence="2 3">MA9</strain>
    </source>
</reference>
<dbReference type="Pfam" id="PF11181">
    <property type="entry name" value="YflT"/>
    <property type="match status" value="1"/>
</dbReference>
<protein>
    <submittedName>
        <fullName evidence="2">General stress protein</fullName>
    </submittedName>
</protein>
<dbReference type="InterPro" id="IPR025889">
    <property type="entry name" value="GSP17M-like_dom"/>
</dbReference>
<dbReference type="Proteomes" id="UP001316087">
    <property type="component" value="Unassembled WGS sequence"/>
</dbReference>
<name>A0ABS9U7Q3_9BACL</name>
<evidence type="ECO:0000259" key="1">
    <source>
        <dbReference type="Pfam" id="PF11181"/>
    </source>
</evidence>
<keyword evidence="3" id="KW-1185">Reference proteome</keyword>
<comment type="caution">
    <text evidence="2">The sequence shown here is derived from an EMBL/GenBank/DDBJ whole genome shotgun (WGS) entry which is preliminary data.</text>
</comment>
<evidence type="ECO:0000313" key="3">
    <source>
        <dbReference type="Proteomes" id="UP001316087"/>
    </source>
</evidence>